<keyword evidence="2" id="KW-0812">Transmembrane</keyword>
<dbReference type="GO" id="GO:0015097">
    <property type="term" value="F:mercury ion transmembrane transporter activity"/>
    <property type="evidence" value="ECO:0007669"/>
    <property type="project" value="InterPro"/>
</dbReference>
<gene>
    <name evidence="3" type="ORF">JYP50_05765</name>
</gene>
<feature type="transmembrane region" description="Helical" evidence="2">
    <location>
        <begin position="92"/>
        <end position="111"/>
    </location>
</feature>
<dbReference type="Pfam" id="PF03203">
    <property type="entry name" value="MerC"/>
    <property type="match status" value="1"/>
</dbReference>
<evidence type="ECO:0000313" key="4">
    <source>
        <dbReference type="Proteomes" id="UP000664303"/>
    </source>
</evidence>
<evidence type="ECO:0000256" key="2">
    <source>
        <dbReference type="SAM" id="Phobius"/>
    </source>
</evidence>
<dbReference type="Proteomes" id="UP000664303">
    <property type="component" value="Unassembled WGS sequence"/>
</dbReference>
<feature type="transmembrane region" description="Helical" evidence="2">
    <location>
        <begin position="118"/>
        <end position="138"/>
    </location>
</feature>
<dbReference type="AlphaFoldDB" id="A0A939DDH7"/>
<dbReference type="InterPro" id="IPR004891">
    <property type="entry name" value="Mercury-R_MerC"/>
</dbReference>
<protein>
    <submittedName>
        <fullName evidence="3">MerC domain-containing protein</fullName>
    </submittedName>
</protein>
<name>A0A939DDH7_9GAMM</name>
<feature type="transmembrane region" description="Helical" evidence="2">
    <location>
        <begin position="58"/>
        <end position="80"/>
    </location>
</feature>
<sequence>MDSERSTGHGNTGRCPDPPCLQVTPHEQSHHRSEPCKGKRPLQGDHVISLPLNVDKAAIGLSLVCAIHCLLLPIAVIMLPALAGTAVGDERFHQWMLLAVIPSSLFALTLGCRRHRHLSVLIPGLPGLALLTLAVLFGHDLLGEAGEKIASLSGASLVAISHLRNHALCGSAQCDDCDTGDP</sequence>
<dbReference type="GO" id="GO:0016020">
    <property type="term" value="C:membrane"/>
    <property type="evidence" value="ECO:0007669"/>
    <property type="project" value="InterPro"/>
</dbReference>
<feature type="region of interest" description="Disordered" evidence="1">
    <location>
        <begin position="1"/>
        <end position="39"/>
    </location>
</feature>
<keyword evidence="2" id="KW-0472">Membrane</keyword>
<reference evidence="3" key="1">
    <citation type="submission" date="2021-02" db="EMBL/GenBank/DDBJ databases">
        <title>PHA producing bacteria isolated from coastal sediment in Guangdong, Shenzhen.</title>
        <authorList>
            <person name="Zheng W."/>
            <person name="Yu S."/>
            <person name="Huang Y."/>
        </authorList>
    </citation>
    <scope>NUCLEOTIDE SEQUENCE</scope>
    <source>
        <strain evidence="3">TN14-10</strain>
    </source>
</reference>
<proteinExistence type="predicted"/>
<organism evidence="3 4">
    <name type="scientific">Parahaliea mediterranea</name>
    <dbReference type="NCBI Taxonomy" id="651086"/>
    <lineage>
        <taxon>Bacteria</taxon>
        <taxon>Pseudomonadati</taxon>
        <taxon>Pseudomonadota</taxon>
        <taxon>Gammaproteobacteria</taxon>
        <taxon>Cellvibrionales</taxon>
        <taxon>Halieaceae</taxon>
        <taxon>Parahaliea</taxon>
    </lineage>
</organism>
<feature type="compositionally biased region" description="Basic and acidic residues" evidence="1">
    <location>
        <begin position="27"/>
        <end position="37"/>
    </location>
</feature>
<keyword evidence="4" id="KW-1185">Reference proteome</keyword>
<comment type="caution">
    <text evidence="3">The sequence shown here is derived from an EMBL/GenBank/DDBJ whole genome shotgun (WGS) entry which is preliminary data.</text>
</comment>
<dbReference type="EMBL" id="JAFKCZ010000004">
    <property type="protein sequence ID" value="MBN7796084.1"/>
    <property type="molecule type" value="Genomic_DNA"/>
</dbReference>
<evidence type="ECO:0000313" key="3">
    <source>
        <dbReference type="EMBL" id="MBN7796084.1"/>
    </source>
</evidence>
<evidence type="ECO:0000256" key="1">
    <source>
        <dbReference type="SAM" id="MobiDB-lite"/>
    </source>
</evidence>
<accession>A0A939DDH7</accession>
<keyword evidence="2" id="KW-1133">Transmembrane helix</keyword>